<feature type="transmembrane region" description="Helical" evidence="11">
    <location>
        <begin position="75"/>
        <end position="95"/>
    </location>
</feature>
<dbReference type="PANTHER" id="PTHR30413">
    <property type="entry name" value="INNER MEMBRANE TRANSPORT PERMEASE"/>
    <property type="match status" value="1"/>
</dbReference>
<dbReference type="RefSeq" id="WP_326298637.1">
    <property type="nucleotide sequence ID" value="NZ_JAYLLH010000026.1"/>
</dbReference>
<dbReference type="PANTHER" id="PTHR30413:SF10">
    <property type="entry name" value="CAPSULE POLYSACCHARIDE EXPORT INNER-MEMBRANE PROTEIN CTRC"/>
    <property type="match status" value="1"/>
</dbReference>
<evidence type="ECO:0000256" key="3">
    <source>
        <dbReference type="ARBA" id="ARBA00022448"/>
    </source>
</evidence>
<evidence type="ECO:0000259" key="12">
    <source>
        <dbReference type="PROSITE" id="PS51012"/>
    </source>
</evidence>
<comment type="caution">
    <text evidence="13">The sequence shown here is derived from an EMBL/GenBank/DDBJ whole genome shotgun (WGS) entry which is preliminary data.</text>
</comment>
<dbReference type="PROSITE" id="PS51012">
    <property type="entry name" value="ABC_TM2"/>
    <property type="match status" value="1"/>
</dbReference>
<sequence>MTVPSASPPKLYKSQRFASLRAIGALVLREMSTSYGRSPGGYLWALLEPLAGIALMTVVFSAVFRSPPLGNNFPIFYATGMLPFTLFNSMHNKIAQSLGYSRPLLAYPTVTYLDAILARFILNVMTQFMVAYLVFSGMLLVFETRTTLDLPVIIEAFGLTALLALGLGTLNCYFFTRFEVWRFAWSIMMRPMFIISGIFFLFENMPTPYQPYLLWNPMLHLISLTRRGFYANYDAIYVSKTYVLVVALSSLAFGLVLLRRHHRDLLNNR</sequence>
<protein>
    <recommendedName>
        <fullName evidence="11">Transport permease protein</fullName>
    </recommendedName>
</protein>
<evidence type="ECO:0000256" key="5">
    <source>
        <dbReference type="ARBA" id="ARBA00022597"/>
    </source>
</evidence>
<keyword evidence="4 11" id="KW-1003">Cell membrane</keyword>
<dbReference type="Proteomes" id="UP001348149">
    <property type="component" value="Unassembled WGS sequence"/>
</dbReference>
<feature type="transmembrane region" description="Helical" evidence="11">
    <location>
        <begin position="183"/>
        <end position="202"/>
    </location>
</feature>
<feature type="transmembrane region" description="Helical" evidence="11">
    <location>
        <begin position="235"/>
        <end position="258"/>
    </location>
</feature>
<gene>
    <name evidence="13" type="ORF">VK792_15430</name>
</gene>
<proteinExistence type="inferred from homology"/>
<evidence type="ECO:0000256" key="7">
    <source>
        <dbReference type="ARBA" id="ARBA00022903"/>
    </source>
</evidence>
<evidence type="ECO:0000256" key="11">
    <source>
        <dbReference type="RuleBase" id="RU361157"/>
    </source>
</evidence>
<evidence type="ECO:0000256" key="9">
    <source>
        <dbReference type="ARBA" id="ARBA00023047"/>
    </source>
</evidence>
<feature type="transmembrane region" description="Helical" evidence="11">
    <location>
        <begin position="116"/>
        <end position="140"/>
    </location>
</feature>
<dbReference type="InterPro" id="IPR013525">
    <property type="entry name" value="ABC2_TM"/>
</dbReference>
<keyword evidence="14" id="KW-1185">Reference proteome</keyword>
<keyword evidence="8 11" id="KW-1133">Transmembrane helix</keyword>
<keyword evidence="7" id="KW-0972">Capsule biogenesis/degradation</keyword>
<keyword evidence="10 11" id="KW-0472">Membrane</keyword>
<keyword evidence="9" id="KW-0625">Polysaccharide transport</keyword>
<evidence type="ECO:0000313" key="14">
    <source>
        <dbReference type="Proteomes" id="UP001348149"/>
    </source>
</evidence>
<comment type="similarity">
    <text evidence="2 11">Belongs to the ABC-2 integral membrane protein family.</text>
</comment>
<evidence type="ECO:0000256" key="1">
    <source>
        <dbReference type="ARBA" id="ARBA00004651"/>
    </source>
</evidence>
<accession>A0ABU6HJN5</accession>
<reference evidence="13 14" key="1">
    <citation type="submission" date="2024-01" db="EMBL/GenBank/DDBJ databases">
        <title>Mesobacterium rodlantinim sp. nov., isolated from shallow sea hydrothermal systems off Kueishantao Island.</title>
        <authorList>
            <person name="Su Z."/>
            <person name="Tang K."/>
        </authorList>
    </citation>
    <scope>NUCLEOTIDE SEQUENCE [LARGE SCALE GENOMIC DNA]</scope>
    <source>
        <strain evidence="13 14">TK19101</strain>
    </source>
</reference>
<evidence type="ECO:0000256" key="4">
    <source>
        <dbReference type="ARBA" id="ARBA00022475"/>
    </source>
</evidence>
<evidence type="ECO:0000256" key="10">
    <source>
        <dbReference type="ARBA" id="ARBA00023136"/>
    </source>
</evidence>
<keyword evidence="5" id="KW-0762">Sugar transport</keyword>
<comment type="subcellular location">
    <subcellularLocation>
        <location evidence="11">Cell inner membrane</location>
        <topology evidence="11">Multi-pass membrane protein</topology>
    </subcellularLocation>
    <subcellularLocation>
        <location evidence="1">Cell membrane</location>
        <topology evidence="1">Multi-pass membrane protein</topology>
    </subcellularLocation>
</comment>
<keyword evidence="3 11" id="KW-0813">Transport</keyword>
<feature type="domain" description="ABC transmembrane type-2" evidence="12">
    <location>
        <begin position="40"/>
        <end position="261"/>
    </location>
</feature>
<dbReference type="Pfam" id="PF01061">
    <property type="entry name" value="ABC2_membrane"/>
    <property type="match status" value="1"/>
</dbReference>
<organism evidence="13 14">
    <name type="scientific">Mesobacterium hydrothermale</name>
    <dbReference type="NCBI Taxonomy" id="3111907"/>
    <lineage>
        <taxon>Bacteria</taxon>
        <taxon>Pseudomonadati</taxon>
        <taxon>Pseudomonadota</taxon>
        <taxon>Alphaproteobacteria</taxon>
        <taxon>Rhodobacterales</taxon>
        <taxon>Roseobacteraceae</taxon>
        <taxon>Mesobacterium</taxon>
    </lineage>
</organism>
<keyword evidence="6 11" id="KW-0812">Transmembrane</keyword>
<name>A0ABU6HJN5_9RHOB</name>
<evidence type="ECO:0000256" key="8">
    <source>
        <dbReference type="ARBA" id="ARBA00022989"/>
    </source>
</evidence>
<dbReference type="EMBL" id="JAYLLH010000026">
    <property type="protein sequence ID" value="MEC3862682.1"/>
    <property type="molecule type" value="Genomic_DNA"/>
</dbReference>
<feature type="transmembrane region" description="Helical" evidence="11">
    <location>
        <begin position="41"/>
        <end position="63"/>
    </location>
</feature>
<dbReference type="PRINTS" id="PR00164">
    <property type="entry name" value="ABC2TRNSPORT"/>
</dbReference>
<dbReference type="InterPro" id="IPR000412">
    <property type="entry name" value="ABC_2_transport"/>
</dbReference>
<evidence type="ECO:0000313" key="13">
    <source>
        <dbReference type="EMBL" id="MEC3862682.1"/>
    </source>
</evidence>
<feature type="transmembrane region" description="Helical" evidence="11">
    <location>
        <begin position="152"/>
        <end position="176"/>
    </location>
</feature>
<evidence type="ECO:0000256" key="2">
    <source>
        <dbReference type="ARBA" id="ARBA00007783"/>
    </source>
</evidence>
<evidence type="ECO:0000256" key="6">
    <source>
        <dbReference type="ARBA" id="ARBA00022692"/>
    </source>
</evidence>
<dbReference type="InterPro" id="IPR047817">
    <property type="entry name" value="ABC2_TM_bact-type"/>
</dbReference>